<dbReference type="AlphaFoldDB" id="A0A3N6M0J2"/>
<comment type="caution">
    <text evidence="1">The sequence shown here is derived from an EMBL/GenBank/DDBJ whole genome shotgun (WGS) entry which is preliminary data.</text>
</comment>
<reference evidence="1 2" key="1">
    <citation type="submission" date="2018-10" db="EMBL/GenBank/DDBJ databases">
        <title>Natrarchaeobius chitinivorans gen. nov., sp. nov., and Natrarchaeobius haloalkaliphilus sp. nov., alkaliphilic, chitin-utilizing haloarchaea from hypersaline alkaline lakes.</title>
        <authorList>
            <person name="Sorokin D.Y."/>
            <person name="Elcheninov A.G."/>
            <person name="Kostrikina N.A."/>
            <person name="Bale N.J."/>
            <person name="Sinninghe Damste J.S."/>
            <person name="Khijniak T.V."/>
            <person name="Kublanov I.V."/>
            <person name="Toshchakov S.V."/>
        </authorList>
    </citation>
    <scope>NUCLEOTIDE SEQUENCE [LARGE SCALE GENOMIC DNA]</scope>
    <source>
        <strain evidence="1 2">AArcht7</strain>
    </source>
</reference>
<evidence type="ECO:0008006" key="3">
    <source>
        <dbReference type="Google" id="ProtNLM"/>
    </source>
</evidence>
<keyword evidence="2" id="KW-1185">Reference proteome</keyword>
<organism evidence="1 2">
    <name type="scientific">Natrarchaeobius chitinivorans</name>
    <dbReference type="NCBI Taxonomy" id="1679083"/>
    <lineage>
        <taxon>Archaea</taxon>
        <taxon>Methanobacteriati</taxon>
        <taxon>Methanobacteriota</taxon>
        <taxon>Stenosarchaea group</taxon>
        <taxon>Halobacteria</taxon>
        <taxon>Halobacteriales</taxon>
        <taxon>Natrialbaceae</taxon>
        <taxon>Natrarchaeobius</taxon>
    </lineage>
</organism>
<protein>
    <recommendedName>
        <fullName evidence="3">DUF2306 domain-containing protein</fullName>
    </recommendedName>
</protein>
<dbReference type="Proteomes" id="UP000281431">
    <property type="component" value="Unassembled WGS sequence"/>
</dbReference>
<name>A0A3N6M0J2_NATCH</name>
<sequence>MIGELGTGSIVADSTMAVHVLAGIAALVAGLGAIATRKGGGRHNLFGRAYALAMAIVVVTAVPLAIRAGNWFLLAIAVFSGYLVFAGYRVVQRRRAGLTAPTALDLAGHGTMVAVGGGMIGAGVWQSVTGPVGLAPALATFGGIGAGFAAFALAQFRSSPAKRPPWIQKHVAFVGGAYIATVTAVITVNLSMVPPLIRWLGPTIVGTPLIVYAIRTYTPRFEPAG</sequence>
<dbReference type="OrthoDB" id="238951at2157"/>
<accession>A0A3N6M0J2</accession>
<dbReference type="EMBL" id="REFZ01000023">
    <property type="protein sequence ID" value="RQG96773.1"/>
    <property type="molecule type" value="Genomic_DNA"/>
</dbReference>
<evidence type="ECO:0000313" key="1">
    <source>
        <dbReference type="EMBL" id="RQG96773.1"/>
    </source>
</evidence>
<gene>
    <name evidence="1" type="ORF">EA472_20200</name>
</gene>
<proteinExistence type="predicted"/>
<evidence type="ECO:0000313" key="2">
    <source>
        <dbReference type="Proteomes" id="UP000281431"/>
    </source>
</evidence>